<evidence type="ECO:0000313" key="2">
    <source>
        <dbReference type="Proteomes" id="UP000823775"/>
    </source>
</evidence>
<proteinExistence type="predicted"/>
<dbReference type="Proteomes" id="UP000823775">
    <property type="component" value="Unassembled WGS sequence"/>
</dbReference>
<keyword evidence="2" id="KW-1185">Reference proteome</keyword>
<reference evidence="1 2" key="1">
    <citation type="journal article" date="2021" name="BMC Genomics">
        <title>Datura genome reveals duplications of psychoactive alkaloid biosynthetic genes and high mutation rate following tissue culture.</title>
        <authorList>
            <person name="Rajewski A."/>
            <person name="Carter-House D."/>
            <person name="Stajich J."/>
            <person name="Litt A."/>
        </authorList>
    </citation>
    <scope>NUCLEOTIDE SEQUENCE [LARGE SCALE GENOMIC DNA]</scope>
    <source>
        <strain evidence="1">AR-01</strain>
    </source>
</reference>
<accession>A0ABS8WV75</accession>
<dbReference type="EMBL" id="JACEIK010011985">
    <property type="protein sequence ID" value="MCE3215990.1"/>
    <property type="molecule type" value="Genomic_DNA"/>
</dbReference>
<evidence type="ECO:0008006" key="3">
    <source>
        <dbReference type="Google" id="ProtNLM"/>
    </source>
</evidence>
<protein>
    <recommendedName>
        <fullName evidence="3">Sulfotransferase</fullName>
    </recommendedName>
</protein>
<gene>
    <name evidence="1" type="ORF">HAX54_004300</name>
</gene>
<organism evidence="1 2">
    <name type="scientific">Datura stramonium</name>
    <name type="common">Jimsonweed</name>
    <name type="synonym">Common thornapple</name>
    <dbReference type="NCBI Taxonomy" id="4076"/>
    <lineage>
        <taxon>Eukaryota</taxon>
        <taxon>Viridiplantae</taxon>
        <taxon>Streptophyta</taxon>
        <taxon>Embryophyta</taxon>
        <taxon>Tracheophyta</taxon>
        <taxon>Spermatophyta</taxon>
        <taxon>Magnoliopsida</taxon>
        <taxon>eudicotyledons</taxon>
        <taxon>Gunneridae</taxon>
        <taxon>Pentapetalae</taxon>
        <taxon>asterids</taxon>
        <taxon>lamiids</taxon>
        <taxon>Solanales</taxon>
        <taxon>Solanaceae</taxon>
        <taxon>Solanoideae</taxon>
        <taxon>Datureae</taxon>
        <taxon>Datura</taxon>
    </lineage>
</organism>
<name>A0ABS8WV75_DATST</name>
<comment type="caution">
    <text evidence="1">The sequence shown here is derived from an EMBL/GenBank/DDBJ whole genome shotgun (WGS) entry which is preliminary data.</text>
</comment>
<evidence type="ECO:0000313" key="1">
    <source>
        <dbReference type="EMBL" id="MCE3215990.1"/>
    </source>
</evidence>
<sequence>MLQFFLISPSTKASCFNDPNTQKLANHKEYMVTVQGKQVQFSYPAINSILRFLDMPPAGLEAFSLKPNYMALHHTLCGHDFRATWFHDIILGLDETQALPLNEDVIPIGDHEA</sequence>